<reference evidence="3" key="1">
    <citation type="journal article" date="2019" name="Int. J. Syst. Evol. Microbiol.">
        <title>The Global Catalogue of Microorganisms (GCM) 10K type strain sequencing project: providing services to taxonomists for standard genome sequencing and annotation.</title>
        <authorList>
            <consortium name="The Broad Institute Genomics Platform"/>
            <consortium name="The Broad Institute Genome Sequencing Center for Infectious Disease"/>
            <person name="Wu L."/>
            <person name="Ma J."/>
        </authorList>
    </citation>
    <scope>NUCLEOTIDE SEQUENCE [LARGE SCALE GENOMIC DNA]</scope>
    <source>
        <strain evidence="3">JCM 13518</strain>
    </source>
</reference>
<gene>
    <name evidence="2" type="ORF">GCM10009710_24850</name>
</gene>
<protein>
    <recommendedName>
        <fullName evidence="4">DUF3068 domain-containing protein</fullName>
    </recommendedName>
</protein>
<keyword evidence="1" id="KW-1133">Transmembrane helix</keyword>
<feature type="transmembrane region" description="Helical" evidence="1">
    <location>
        <begin position="317"/>
        <end position="337"/>
    </location>
</feature>
<evidence type="ECO:0008006" key="4">
    <source>
        <dbReference type="Google" id="ProtNLM"/>
    </source>
</evidence>
<comment type="caution">
    <text evidence="2">The sequence shown here is derived from an EMBL/GenBank/DDBJ whole genome shotgun (WGS) entry which is preliminary data.</text>
</comment>
<accession>A0ABP4W149</accession>
<evidence type="ECO:0000256" key="1">
    <source>
        <dbReference type="SAM" id="Phobius"/>
    </source>
</evidence>
<dbReference type="Proteomes" id="UP001501057">
    <property type="component" value="Unassembled WGS sequence"/>
</dbReference>
<sequence>MAKSRTNSSTAAKGRGTGFTISGLLLVVLAALTVFVIAPRLTMLPGDFTSTVTYDGSSAQLDPATLELGDSVTIDANRKVEVESTDGSTAIVHSVSTAELPSGDSVTDKTFAIDRTDYGQVEGVDDVDDQSGGVVLSHVRHPSKDSFTTYDGTTDSAQKVDYVRTETIEGRTAYYFEGTTIAPVKAEGTLETLQATVGRSMNTDGTVLPNATVASFVAQIAGSQGDQLREDLAAAGPEVPATFISTNTTKIWIDSELGSPLKTGQDQTITLYADFGDQPYPLLDLNNVQLMADDESVARLADTAASNASKINLVQTYLPIGLAALGIILLGVGAVVARPRSKGDAPVDDHELVGSGR</sequence>
<evidence type="ECO:0000313" key="2">
    <source>
        <dbReference type="EMBL" id="GAA1743878.1"/>
    </source>
</evidence>
<proteinExistence type="predicted"/>
<name>A0ABP4W149_9ACTN</name>
<keyword evidence="3" id="KW-1185">Reference proteome</keyword>
<keyword evidence="1" id="KW-0812">Transmembrane</keyword>
<evidence type="ECO:0000313" key="3">
    <source>
        <dbReference type="Proteomes" id="UP001501057"/>
    </source>
</evidence>
<dbReference type="Pfam" id="PF11271">
    <property type="entry name" value="PorA"/>
    <property type="match status" value="1"/>
</dbReference>
<dbReference type="RefSeq" id="WP_344202069.1">
    <property type="nucleotide sequence ID" value="NZ_BAAAME010000004.1"/>
</dbReference>
<keyword evidence="1" id="KW-0472">Membrane</keyword>
<feature type="transmembrane region" description="Helical" evidence="1">
    <location>
        <begin position="21"/>
        <end position="41"/>
    </location>
</feature>
<dbReference type="InterPro" id="IPR021424">
    <property type="entry name" value="PorA"/>
</dbReference>
<organism evidence="2 3">
    <name type="scientific">Aeromicrobium alkaliterrae</name>
    <dbReference type="NCBI Taxonomy" id="302168"/>
    <lineage>
        <taxon>Bacteria</taxon>
        <taxon>Bacillati</taxon>
        <taxon>Actinomycetota</taxon>
        <taxon>Actinomycetes</taxon>
        <taxon>Propionibacteriales</taxon>
        <taxon>Nocardioidaceae</taxon>
        <taxon>Aeromicrobium</taxon>
    </lineage>
</organism>
<dbReference type="EMBL" id="BAAAME010000004">
    <property type="protein sequence ID" value="GAA1743878.1"/>
    <property type="molecule type" value="Genomic_DNA"/>
</dbReference>